<accession>A0ACB8WDQ3</accession>
<dbReference type="Proteomes" id="UP000831701">
    <property type="component" value="Chromosome 11"/>
</dbReference>
<gene>
    <name evidence="1" type="ORF">L3Q82_009795</name>
</gene>
<protein>
    <submittedName>
        <fullName evidence="1">Uncharacterized protein</fullName>
    </submittedName>
</protein>
<evidence type="ECO:0000313" key="1">
    <source>
        <dbReference type="EMBL" id="KAI3365958.1"/>
    </source>
</evidence>
<organism evidence="1 2">
    <name type="scientific">Scortum barcoo</name>
    <name type="common">barcoo grunter</name>
    <dbReference type="NCBI Taxonomy" id="214431"/>
    <lineage>
        <taxon>Eukaryota</taxon>
        <taxon>Metazoa</taxon>
        <taxon>Chordata</taxon>
        <taxon>Craniata</taxon>
        <taxon>Vertebrata</taxon>
        <taxon>Euteleostomi</taxon>
        <taxon>Actinopterygii</taxon>
        <taxon>Neopterygii</taxon>
        <taxon>Teleostei</taxon>
        <taxon>Neoteleostei</taxon>
        <taxon>Acanthomorphata</taxon>
        <taxon>Eupercaria</taxon>
        <taxon>Centrarchiformes</taxon>
        <taxon>Terapontoidei</taxon>
        <taxon>Terapontidae</taxon>
        <taxon>Scortum</taxon>
    </lineage>
</organism>
<sequence length="1577" mass="175218">MSSAQGLLNSVFSCSSPASKAITKRRLRQTRSLDPAIIRHCDTGTEGGGGASCPGAAADAGASPEGSAAKPALRTKIPTLKEPISPSISSPSIPLDVSPSSNFHFDYDVVKRAKRNTAGDLPFLVRGPGAAPSGSTGALFSPRRWLQRKVQPSSSHAYVVWKSEGDFTWSSLSGRSVRLTPVSNQSLSELERARLQEVAYSRLHQDYDLGCQITMPKDGQKRKKSLRRKLDSLAKEKSKDKECIPQAFSIPLSQVIANDRAHRQRQDGYRQDPPQREEHKDSSDLVSSILQFATKRPSNKELSSSNSSLSSTSETANESTSPNTPEAAPRARRRVRPNNIINLNPEGGMSVDSITDLDDNQSRLLEALQLSLPAETPSKKEKHRDKRLSLNPIYRQVPRVVDSCCQHIEKYGLQTVGIFRVGSSKKRVRQLREEFDRGVDVQLDEEHSVHDVAALLKEFLRDMPDPLLTKELYTAFINTTLLDPDEQQTVTQLLVYLLPACNSDTLHRLLEFLSTVTDHAQDRQDKVGQEITGNKMTSLNLATIFGPNLLHKQKNSDKEFSVQSSARAEESTAVIAVLQRMIASYQTLFMVPPDLQNEVLMSLLETDPDVVDYLLRRKASQSPDLLQTEEPFTLSERRSSSDSNKASSGEVSPYDNNSPVLSERRGDPGSPGGEQPFRIPETYRQVPGWRGEPGADTWGTKDSISEEHANIWGTWHTTLKPALKDQPYTGSHGNMSEGSSRSSQEGLDGLHGDGRQQATLQRTQTAPGTAECRPHPPVTRVCTSPNVERGRPRLQLAVNPSLTPHLNSTQGPHRASGLSPTSRPQGGVNTGEGSPAVLNDGRCPPPYNAHHRLASSQTSPQLATAQQPPLHHGRLSAAPSNSTSTAEAQMAPHTPEWQDWQRDRWQIWQLLSSDNADTLPETLVRADLVYGRMDTLESELTCPICLELFEDPLLLPCAHSLCFGCAHRILISHCTTNESVQSIGAFQCPTCRYVISLSPERGLEGLKRNRRHVQPGHAPRAGPVPVLHEEQDPPQDAVKTCVTCEVSYCEECLRATHPNKKPFTGHRLIEPMPDSHLRGLQCLEHEEEKVNMYCVTDDQLICSLCKLVGRHRDHQVAALSDRYEKLKQALDSNLSNLIKRNNELESLMGKLIQTCQHVEVNASRQEGKLMEECDTLIDIIQQRRQIIGSKIKEGKAQRLRKLAQQISNCKQCIERSSALITQADQTLKETDHARFLQTAKSINERVSMATASTQVLIPEIHLTDTFDTFALDFGREKKLLENLDYLTAPSAPSIREELCTASYDTIAVHWTSDDEFTVVSYELQYAIFTGQSNIASLCNSLESWMIVPNIKQNHYTVHGLQSGTKYIFVVKAINQAGSRSSEPGTLKTNSQPFKLDPKSAHKKLKVSHDNLTVERDETTSKKGHSQDRFTSQSSYGVVGNVYIDSGRHYWEALIGGSTWWVRCGYRLQVAPAPKHEWIGKNSASWVLCRCNNSWVVRHNSKELAIEPSPHLRRVGVLLDYDAGYVAFYDAVGSQHLHTFHVSFVQPVCPVFNVWNKCLTILTGLPIPDHLEGLEPHD</sequence>
<comment type="caution">
    <text evidence="1">The sequence shown here is derived from an EMBL/GenBank/DDBJ whole genome shotgun (WGS) entry which is preliminary data.</text>
</comment>
<proteinExistence type="predicted"/>
<reference evidence="1" key="1">
    <citation type="submission" date="2022-04" db="EMBL/GenBank/DDBJ databases">
        <title>Jade perch genome.</title>
        <authorList>
            <person name="Chao B."/>
        </authorList>
    </citation>
    <scope>NUCLEOTIDE SEQUENCE</scope>
    <source>
        <strain evidence="1">CB-2022</strain>
    </source>
</reference>
<dbReference type="EMBL" id="CM041541">
    <property type="protein sequence ID" value="KAI3365958.1"/>
    <property type="molecule type" value="Genomic_DNA"/>
</dbReference>
<evidence type="ECO:0000313" key="2">
    <source>
        <dbReference type="Proteomes" id="UP000831701"/>
    </source>
</evidence>
<name>A0ACB8WDQ3_9TELE</name>
<keyword evidence="2" id="KW-1185">Reference proteome</keyword>